<keyword evidence="4" id="KW-1185">Reference proteome</keyword>
<feature type="signal peptide" evidence="2">
    <location>
        <begin position="1"/>
        <end position="22"/>
    </location>
</feature>
<organism evidence="3 4">
    <name type="scientific">Mucilaginibacter terrenus</name>
    <dbReference type="NCBI Taxonomy" id="2482727"/>
    <lineage>
        <taxon>Bacteria</taxon>
        <taxon>Pseudomonadati</taxon>
        <taxon>Bacteroidota</taxon>
        <taxon>Sphingobacteriia</taxon>
        <taxon>Sphingobacteriales</taxon>
        <taxon>Sphingobacteriaceae</taxon>
        <taxon>Mucilaginibacter</taxon>
    </lineage>
</organism>
<dbReference type="Proteomes" id="UP000260823">
    <property type="component" value="Unassembled WGS sequence"/>
</dbReference>
<comment type="caution">
    <text evidence="3">The sequence shown here is derived from an EMBL/GenBank/DDBJ whole genome shotgun (WGS) entry which is preliminary data.</text>
</comment>
<dbReference type="RefSeq" id="WP_117383046.1">
    <property type="nucleotide sequence ID" value="NZ_QWDE01000002.1"/>
</dbReference>
<evidence type="ECO:0000256" key="1">
    <source>
        <dbReference type="SAM" id="MobiDB-lite"/>
    </source>
</evidence>
<feature type="region of interest" description="Disordered" evidence="1">
    <location>
        <begin position="142"/>
        <end position="180"/>
    </location>
</feature>
<dbReference type="AlphaFoldDB" id="A0A3E2NNT4"/>
<evidence type="ECO:0008006" key="5">
    <source>
        <dbReference type="Google" id="ProtNLM"/>
    </source>
</evidence>
<dbReference type="EMBL" id="QWDE01000002">
    <property type="protein sequence ID" value="RFZ82642.1"/>
    <property type="molecule type" value="Genomic_DNA"/>
</dbReference>
<gene>
    <name evidence="3" type="ORF">DYU05_10680</name>
</gene>
<protein>
    <recommendedName>
        <fullName evidence="5">DUF3300 domain-containing protein</fullName>
    </recommendedName>
</protein>
<evidence type="ECO:0000256" key="2">
    <source>
        <dbReference type="SAM" id="SignalP"/>
    </source>
</evidence>
<sequence length="180" mass="21760">MKKIILTTAIFLSALSFQAAKAQVSFSINIGSQPEWGPVGYDHVDYYYMPDIDAYYDVPAHQYVYLENNNWVHRSNLPSRYSNYNVYNGYKVVVNERNPWVRNNVYRAKYANYRGRGNQPIIRDSRDARYANHWTADRRDDRKDIRNDRREIRDDRRDFRQDRKELKHDRKDARHDRGRH</sequence>
<keyword evidence="2" id="KW-0732">Signal</keyword>
<reference evidence="3 4" key="1">
    <citation type="submission" date="2018-08" db="EMBL/GenBank/DDBJ databases">
        <title>Mucilaginibacter terrae sp. nov., isolated from manganese diggings.</title>
        <authorList>
            <person name="Huang Y."/>
            <person name="Zhou Z."/>
        </authorList>
    </citation>
    <scope>NUCLEOTIDE SEQUENCE [LARGE SCALE GENOMIC DNA]</scope>
    <source>
        <strain evidence="3 4">ZH6</strain>
    </source>
</reference>
<evidence type="ECO:0000313" key="4">
    <source>
        <dbReference type="Proteomes" id="UP000260823"/>
    </source>
</evidence>
<evidence type="ECO:0000313" key="3">
    <source>
        <dbReference type="EMBL" id="RFZ82642.1"/>
    </source>
</evidence>
<dbReference type="OrthoDB" id="799522at2"/>
<accession>A0A3E2NNT4</accession>
<feature type="chain" id="PRO_5017744563" description="DUF3300 domain-containing protein" evidence="2">
    <location>
        <begin position="23"/>
        <end position="180"/>
    </location>
</feature>
<proteinExistence type="predicted"/>
<name>A0A3E2NNT4_9SPHI</name>